<dbReference type="Proteomes" id="UP000249865">
    <property type="component" value="Chromosome"/>
</dbReference>
<dbReference type="OrthoDB" id="403918at2"/>
<dbReference type="AlphaFoldDB" id="A0A2Z4LL93"/>
<dbReference type="EMBL" id="CP030103">
    <property type="protein sequence ID" value="AWX42500.1"/>
    <property type="molecule type" value="Genomic_DNA"/>
</dbReference>
<dbReference type="KEGG" id="mclo:DK849_00150"/>
<name>A0A2Z4LL93_9BACT</name>
<evidence type="ECO:0000313" key="2">
    <source>
        <dbReference type="Proteomes" id="UP000249865"/>
    </source>
</evidence>
<reference evidence="2" key="1">
    <citation type="submission" date="2018-06" db="EMBL/GenBank/DDBJ databases">
        <title>Complete genome sequences of Mycoplasma anatis, M. anseris and M. cloacale type strains.</title>
        <authorList>
            <person name="Grozner D."/>
            <person name="Forro B."/>
            <person name="Sulyok K.M."/>
            <person name="Marton S."/>
            <person name="Kreizinger Z."/>
            <person name="Banyai K."/>
            <person name="Gyuranecz M."/>
        </authorList>
    </citation>
    <scope>NUCLEOTIDE SEQUENCE [LARGE SCALE GENOMIC DNA]</scope>
    <source>
        <strain evidence="2">NCTC 10199</strain>
    </source>
</reference>
<organism evidence="1 2">
    <name type="scientific">Metamycoplasma cloacale</name>
    <dbReference type="NCBI Taxonomy" id="92401"/>
    <lineage>
        <taxon>Bacteria</taxon>
        <taxon>Bacillati</taxon>
        <taxon>Mycoplasmatota</taxon>
        <taxon>Mycoplasmoidales</taxon>
        <taxon>Metamycoplasmataceae</taxon>
        <taxon>Metamycoplasma</taxon>
    </lineage>
</organism>
<evidence type="ECO:0000313" key="1">
    <source>
        <dbReference type="EMBL" id="AWX42500.1"/>
    </source>
</evidence>
<keyword evidence="2" id="KW-1185">Reference proteome</keyword>
<dbReference type="RefSeq" id="WP_029330521.1">
    <property type="nucleotide sequence ID" value="NZ_CP030103.1"/>
</dbReference>
<protein>
    <submittedName>
        <fullName evidence="1">Uncharacterized protein</fullName>
    </submittedName>
</protein>
<sequence length="535" mass="63367">MYKRWLKIILWVFPLIATFILVLTFTLTKGLHAYRPSIYNYESYMSPTIIEKIKKKYNYKEFKEVNEFTQALNAEKAIAGVGSDFQAAQLIIDNKIKKIDFERIYGIGANNWELRKHIYRDAIVKHIEDFDKLIFETLQTTAPQKILSVKNQTYDVDNDGIADHIYEYIIPYYSQDKGIAYNINKTSRPHLDIDNTLIELEGQSEKLSWKEIINILRKNNYNSFGWTNAYYDNLMIGAFYDNWDVPNVFTEKNYKKAIDSFFDFVEKESGHSIKDTKYNYTTGDGLELLNHLIEPKPNRSDAAILYNGDALDAYYSEDNFASVEEGTIRFIRPKNNYILMDCWIIAKALSENDTNDFLDLLRENIYSNNNLNRSWDKDKNYKTLTDKFFSEFKELYNTWDIQEERKKLKDEFNLSDEEINNLIKKFDDCLTYDKFDTDLLELRNSEYHLFDDVFSELFSSSNIGEIINFDYVSYTPTDVNTYEFIKKWYFKDDKIALSMYEQPDPSDTYNVYPYPIINTATRTKITSYYYEKTKS</sequence>
<accession>A0A2Z4LL93</accession>
<proteinExistence type="predicted"/>
<gene>
    <name evidence="1" type="ORF">DK849_00150</name>
</gene>